<dbReference type="PANTHER" id="PTHR30024:SF21">
    <property type="entry name" value="ABC TRANSPORTER SUBSTRATE-BINDING PROTEIN"/>
    <property type="match status" value="1"/>
</dbReference>
<sequence>MTPPTAPAAPDFPPLTRRQLLGGAGAAAVVAAGAGLGAHRIAVAQTGKPLTLAWNANAICLAPVPVADQMGFFKKHGVKVELTNFSGSTDALLESIANGKADAGVGMVHRWLKALEQGFDVKITGASHGGCTRMAGSRTAGVTDLQKLKGKTIGVSDLASPGKNFFAILLTKHGIDPNKDVQWRQYPADLLGLAVEKGEIQAIADGDPNLYLIQKRNQDLVELATNLSGEYADKTCCVLGVRGSLVRGDKATAAALTRAIVEASDWVASNPNESARIFSRFSPVPEADLRAVLGTLMHNHHPSGVALRQQIEFYARDFKSIGVFKPGTDPAKFAAHVVSDVLA</sequence>
<dbReference type="PROSITE" id="PS51318">
    <property type="entry name" value="TAT"/>
    <property type="match status" value="1"/>
</dbReference>
<name>A0A848FE64_9BURK</name>
<dbReference type="InterPro" id="IPR015168">
    <property type="entry name" value="SsuA/THI5"/>
</dbReference>
<dbReference type="RefSeq" id="WP_169161344.1">
    <property type="nucleotide sequence ID" value="NZ_JABBFW010000010.1"/>
</dbReference>
<dbReference type="PANTHER" id="PTHR30024">
    <property type="entry name" value="ALIPHATIC SULFONATES-BINDING PROTEIN-RELATED"/>
    <property type="match status" value="1"/>
</dbReference>
<gene>
    <name evidence="2" type="ORF">HHL10_15765</name>
</gene>
<dbReference type="SUPFAM" id="SSF53850">
    <property type="entry name" value="Periplasmic binding protein-like II"/>
    <property type="match status" value="1"/>
</dbReference>
<dbReference type="AlphaFoldDB" id="A0A848FE64"/>
<dbReference type="Proteomes" id="UP000574067">
    <property type="component" value="Unassembled WGS sequence"/>
</dbReference>
<evidence type="ECO:0000313" key="2">
    <source>
        <dbReference type="EMBL" id="NML16440.1"/>
    </source>
</evidence>
<dbReference type="Gene3D" id="3.40.190.10">
    <property type="entry name" value="Periplasmic binding protein-like II"/>
    <property type="match status" value="2"/>
</dbReference>
<comment type="caution">
    <text evidence="2">The sequence shown here is derived from an EMBL/GenBank/DDBJ whole genome shotgun (WGS) entry which is preliminary data.</text>
</comment>
<protein>
    <submittedName>
        <fullName evidence="2">ABC transporter substrate-binding protein</fullName>
    </submittedName>
</protein>
<dbReference type="Pfam" id="PF09084">
    <property type="entry name" value="NMT1"/>
    <property type="match status" value="1"/>
</dbReference>
<keyword evidence="3" id="KW-1185">Reference proteome</keyword>
<evidence type="ECO:0000259" key="1">
    <source>
        <dbReference type="Pfam" id="PF09084"/>
    </source>
</evidence>
<organism evidence="2 3">
    <name type="scientific">Azohydromonas caseinilytica</name>
    <dbReference type="NCBI Taxonomy" id="2728836"/>
    <lineage>
        <taxon>Bacteria</taxon>
        <taxon>Pseudomonadati</taxon>
        <taxon>Pseudomonadota</taxon>
        <taxon>Betaproteobacteria</taxon>
        <taxon>Burkholderiales</taxon>
        <taxon>Sphaerotilaceae</taxon>
        <taxon>Azohydromonas</taxon>
    </lineage>
</organism>
<evidence type="ECO:0000313" key="3">
    <source>
        <dbReference type="Proteomes" id="UP000574067"/>
    </source>
</evidence>
<reference evidence="2 3" key="1">
    <citation type="submission" date="2020-04" db="EMBL/GenBank/DDBJ databases">
        <title>Azohydromonas sp. isolated from soil.</title>
        <authorList>
            <person name="Dahal R.H."/>
        </authorList>
    </citation>
    <scope>NUCLEOTIDE SEQUENCE [LARGE SCALE GENOMIC DNA]</scope>
    <source>
        <strain evidence="2 3">G-1-1-14</strain>
    </source>
</reference>
<proteinExistence type="predicted"/>
<dbReference type="InterPro" id="IPR006311">
    <property type="entry name" value="TAT_signal"/>
</dbReference>
<feature type="domain" description="SsuA/THI5-like" evidence="1">
    <location>
        <begin position="62"/>
        <end position="273"/>
    </location>
</feature>
<dbReference type="EMBL" id="JABBFW010000010">
    <property type="protein sequence ID" value="NML16440.1"/>
    <property type="molecule type" value="Genomic_DNA"/>
</dbReference>
<accession>A0A848FE64</accession>